<evidence type="ECO:0000259" key="9">
    <source>
        <dbReference type="PROSITE" id="PS51032"/>
    </source>
</evidence>
<feature type="domain" description="AP2/ERF" evidence="9">
    <location>
        <begin position="85"/>
        <end position="143"/>
    </location>
</feature>
<keyword evidence="3" id="KW-0238">DNA-binding</keyword>
<dbReference type="PROSITE" id="PS51032">
    <property type="entry name" value="AP2_ERF"/>
    <property type="match status" value="1"/>
</dbReference>
<evidence type="ECO:0000313" key="11">
    <source>
        <dbReference type="Proteomes" id="UP000316621"/>
    </source>
</evidence>
<keyword evidence="4" id="KW-0010">Activator</keyword>
<reference evidence="10 11" key="1">
    <citation type="journal article" date="2018" name="Science">
        <title>The opium poppy genome and morphinan production.</title>
        <authorList>
            <person name="Guo L."/>
            <person name="Winzer T."/>
            <person name="Yang X."/>
            <person name="Li Y."/>
            <person name="Ning Z."/>
            <person name="He Z."/>
            <person name="Teodor R."/>
            <person name="Lu Y."/>
            <person name="Bowser T.A."/>
            <person name="Graham I.A."/>
            <person name="Ye K."/>
        </authorList>
    </citation>
    <scope>NUCLEOTIDE SEQUENCE [LARGE SCALE GENOMIC DNA]</scope>
    <source>
        <strain evidence="11">cv. HN1</strain>
        <tissue evidence="10">Leaves</tissue>
    </source>
</reference>
<dbReference type="SMART" id="SM00380">
    <property type="entry name" value="AP2"/>
    <property type="match status" value="1"/>
</dbReference>
<comment type="subcellular location">
    <subcellularLocation>
        <location evidence="1">Nucleus</location>
    </subcellularLocation>
</comment>
<proteinExistence type="inferred from homology"/>
<dbReference type="SUPFAM" id="SSF54171">
    <property type="entry name" value="DNA-binding domain"/>
    <property type="match status" value="1"/>
</dbReference>
<dbReference type="Gene3D" id="3.30.730.10">
    <property type="entry name" value="AP2/ERF domain"/>
    <property type="match status" value="1"/>
</dbReference>
<dbReference type="CDD" id="cd00018">
    <property type="entry name" value="AP2"/>
    <property type="match status" value="1"/>
</dbReference>
<keyword evidence="11" id="KW-1185">Reference proteome</keyword>
<dbReference type="InterPro" id="IPR036955">
    <property type="entry name" value="AP2/ERF_dom_sf"/>
</dbReference>
<organism evidence="10 11">
    <name type="scientific">Papaver somniferum</name>
    <name type="common">Opium poppy</name>
    <dbReference type="NCBI Taxonomy" id="3469"/>
    <lineage>
        <taxon>Eukaryota</taxon>
        <taxon>Viridiplantae</taxon>
        <taxon>Streptophyta</taxon>
        <taxon>Embryophyta</taxon>
        <taxon>Tracheophyta</taxon>
        <taxon>Spermatophyta</taxon>
        <taxon>Magnoliopsida</taxon>
        <taxon>Ranunculales</taxon>
        <taxon>Papaveraceae</taxon>
        <taxon>Papaveroideae</taxon>
        <taxon>Papaver</taxon>
    </lineage>
</organism>
<evidence type="ECO:0000256" key="1">
    <source>
        <dbReference type="ARBA" id="ARBA00004123"/>
    </source>
</evidence>
<sequence length="259" mass="29120">MNFEQYDSSEYSLNSPSSSSGTDQRLHSYSSFESNQTSSGTDQRLGSYSSFESNQGSSFLSPLSQLVSHKKRAGRKKFKETRHPIYRGVRERKNEKWVCEVREPGNSKTRIWLGTHNSPEMAARAYDVAAIALRGESTPLNFEDSLWRLPRAKSSSAKDIQSAIAESDQALLSTESQPSWMTENSSQSSTFQFSRRVENNVEEIQESSSRGTFLDEEALFNMPSLMASMAEGMLLDPPQEGYFFDDVECSVDCSSLWSD</sequence>
<dbReference type="OMA" id="PSWMTEN"/>
<feature type="region of interest" description="Disordered" evidence="8">
    <location>
        <begin position="1"/>
        <end position="81"/>
    </location>
</feature>
<evidence type="ECO:0000256" key="7">
    <source>
        <dbReference type="ARBA" id="ARBA00024343"/>
    </source>
</evidence>
<dbReference type="PANTHER" id="PTHR31839">
    <property type="entry name" value="DEHYDRATION-RESPONSIVE ELEMENT-BINDING PROTEIN 1D"/>
    <property type="match status" value="1"/>
</dbReference>
<dbReference type="Gramene" id="RZC82294">
    <property type="protein sequence ID" value="RZC82294"/>
    <property type="gene ID" value="C5167_045079"/>
</dbReference>
<dbReference type="PRINTS" id="PR00367">
    <property type="entry name" value="ETHRSPELEMNT"/>
</dbReference>
<feature type="compositionally biased region" description="Polar residues" evidence="8">
    <location>
        <begin position="21"/>
        <end position="67"/>
    </location>
</feature>
<keyword evidence="5" id="KW-0804">Transcription</keyword>
<evidence type="ECO:0000256" key="4">
    <source>
        <dbReference type="ARBA" id="ARBA00023159"/>
    </source>
</evidence>
<dbReference type="Pfam" id="PF00847">
    <property type="entry name" value="AP2"/>
    <property type="match status" value="1"/>
</dbReference>
<dbReference type="EMBL" id="CM010725">
    <property type="protein sequence ID" value="RZC82294.1"/>
    <property type="molecule type" value="Genomic_DNA"/>
</dbReference>
<keyword evidence="6" id="KW-0539">Nucleus</keyword>
<comment type="similarity">
    <text evidence="7">Belongs to the AP2/ERF transcription factor family. ERF subfamily.</text>
</comment>
<evidence type="ECO:0000256" key="6">
    <source>
        <dbReference type="ARBA" id="ARBA00023242"/>
    </source>
</evidence>
<feature type="compositionally biased region" description="Basic residues" evidence="8">
    <location>
        <begin position="68"/>
        <end position="80"/>
    </location>
</feature>
<protein>
    <recommendedName>
        <fullName evidence="9">AP2/ERF domain-containing protein</fullName>
    </recommendedName>
</protein>
<dbReference type="InterPro" id="IPR001471">
    <property type="entry name" value="AP2/ERF_dom"/>
</dbReference>
<evidence type="ECO:0000313" key="10">
    <source>
        <dbReference type="EMBL" id="RZC82294.1"/>
    </source>
</evidence>
<name>A0A4Y7L9T6_PAPSO</name>
<evidence type="ECO:0000256" key="2">
    <source>
        <dbReference type="ARBA" id="ARBA00023015"/>
    </source>
</evidence>
<keyword evidence="2" id="KW-0805">Transcription regulation</keyword>
<dbReference type="GO" id="GO:0003677">
    <property type="term" value="F:DNA binding"/>
    <property type="evidence" value="ECO:0007669"/>
    <property type="project" value="UniProtKB-KW"/>
</dbReference>
<dbReference type="PANTHER" id="PTHR31839:SF42">
    <property type="entry name" value="DEHYDRATION-RESPONSIVE ELEMENT-BINDING PROTEIN 1F"/>
    <property type="match status" value="1"/>
</dbReference>
<dbReference type="InterPro" id="IPR016177">
    <property type="entry name" value="DNA-bd_dom_sf"/>
</dbReference>
<feature type="compositionally biased region" description="Low complexity" evidence="8">
    <location>
        <begin position="8"/>
        <end position="20"/>
    </location>
</feature>
<gene>
    <name evidence="10" type="ORF">C5167_045079</name>
</gene>
<dbReference type="Proteomes" id="UP000316621">
    <property type="component" value="Chromosome 11"/>
</dbReference>
<evidence type="ECO:0000256" key="8">
    <source>
        <dbReference type="SAM" id="MobiDB-lite"/>
    </source>
</evidence>
<dbReference type="GO" id="GO:0003700">
    <property type="term" value="F:DNA-binding transcription factor activity"/>
    <property type="evidence" value="ECO:0007669"/>
    <property type="project" value="InterPro"/>
</dbReference>
<dbReference type="GO" id="GO:0005634">
    <property type="term" value="C:nucleus"/>
    <property type="evidence" value="ECO:0007669"/>
    <property type="project" value="UniProtKB-SubCell"/>
</dbReference>
<evidence type="ECO:0000256" key="5">
    <source>
        <dbReference type="ARBA" id="ARBA00023163"/>
    </source>
</evidence>
<accession>A0A4Y7L9T6</accession>
<dbReference type="InterPro" id="IPR045277">
    <property type="entry name" value="DRE1A-I"/>
</dbReference>
<dbReference type="AlphaFoldDB" id="A0A4Y7L9T6"/>
<evidence type="ECO:0000256" key="3">
    <source>
        <dbReference type="ARBA" id="ARBA00023125"/>
    </source>
</evidence>